<gene>
    <name evidence="4" type="ORF">Plec18167_002823</name>
</gene>
<protein>
    <submittedName>
        <fullName evidence="4">Uncharacterized protein</fullName>
    </submittedName>
</protein>
<keyword evidence="3" id="KW-0732">Signal</keyword>
<feature type="signal peptide" evidence="3">
    <location>
        <begin position="1"/>
        <end position="22"/>
    </location>
</feature>
<comment type="subcellular location">
    <subcellularLocation>
        <location evidence="1">Nucleus</location>
    </subcellularLocation>
</comment>
<keyword evidence="2" id="KW-0539">Nucleus</keyword>
<evidence type="ECO:0000256" key="3">
    <source>
        <dbReference type="SAM" id="SignalP"/>
    </source>
</evidence>
<keyword evidence="5" id="KW-1185">Reference proteome</keyword>
<dbReference type="Pfam" id="PF11951">
    <property type="entry name" value="Fungal_trans_2"/>
    <property type="match status" value="1"/>
</dbReference>
<feature type="chain" id="PRO_5046774199" evidence="3">
    <location>
        <begin position="23"/>
        <end position="355"/>
    </location>
</feature>
<dbReference type="PANTHER" id="PTHR37534:SF46">
    <property type="entry name" value="ZN(II)2CYS6 TRANSCRIPTION FACTOR (EUROFUNG)"/>
    <property type="match status" value="1"/>
</dbReference>
<reference evidence="4 5" key="1">
    <citation type="journal article" date="2024" name="IMA Fungus">
        <title>IMA Genome - F19 : A genome assembly and annotation guide to empower mycologists, including annotated draft genome sequences of Ceratocystis pirilliformis, Diaporthe australafricana, Fusarium ophioides, Paecilomyces lecythidis, and Sporothrix stenoceras.</title>
        <authorList>
            <person name="Aylward J."/>
            <person name="Wilson A.M."/>
            <person name="Visagie C.M."/>
            <person name="Spraker J."/>
            <person name="Barnes I."/>
            <person name="Buitendag C."/>
            <person name="Ceriani C."/>
            <person name="Del Mar Angel L."/>
            <person name="du Plessis D."/>
            <person name="Fuchs T."/>
            <person name="Gasser K."/>
            <person name="Kramer D."/>
            <person name="Li W."/>
            <person name="Munsamy K."/>
            <person name="Piso A."/>
            <person name="Price J.L."/>
            <person name="Sonnekus B."/>
            <person name="Thomas C."/>
            <person name="van der Nest A."/>
            <person name="van Dijk A."/>
            <person name="van Heerden A."/>
            <person name="van Vuuren N."/>
            <person name="Yilmaz N."/>
            <person name="Duong T.A."/>
            <person name="van der Merwe N.A."/>
            <person name="Wingfield M.J."/>
            <person name="Wingfield B.D."/>
        </authorList>
    </citation>
    <scope>NUCLEOTIDE SEQUENCE [LARGE SCALE GENOMIC DNA]</scope>
    <source>
        <strain evidence="4 5">CMW 18167</strain>
    </source>
</reference>
<evidence type="ECO:0000256" key="1">
    <source>
        <dbReference type="ARBA" id="ARBA00004123"/>
    </source>
</evidence>
<accession>A0ABR3Y299</accession>
<dbReference type="Proteomes" id="UP001583193">
    <property type="component" value="Unassembled WGS sequence"/>
</dbReference>
<comment type="caution">
    <text evidence="4">The sequence shown here is derived from an EMBL/GenBank/DDBJ whole genome shotgun (WGS) entry which is preliminary data.</text>
</comment>
<evidence type="ECO:0000256" key="2">
    <source>
        <dbReference type="ARBA" id="ARBA00023242"/>
    </source>
</evidence>
<organism evidence="4 5">
    <name type="scientific">Paecilomyces lecythidis</name>
    <dbReference type="NCBI Taxonomy" id="3004212"/>
    <lineage>
        <taxon>Eukaryota</taxon>
        <taxon>Fungi</taxon>
        <taxon>Dikarya</taxon>
        <taxon>Ascomycota</taxon>
        <taxon>Pezizomycotina</taxon>
        <taxon>Eurotiomycetes</taxon>
        <taxon>Eurotiomycetidae</taxon>
        <taxon>Eurotiales</taxon>
        <taxon>Thermoascaceae</taxon>
        <taxon>Paecilomyces</taxon>
    </lineage>
</organism>
<proteinExistence type="predicted"/>
<dbReference type="EMBL" id="JAVDPF010000006">
    <property type="protein sequence ID" value="KAL1882407.1"/>
    <property type="molecule type" value="Genomic_DNA"/>
</dbReference>
<sequence length="355" mass="40840">MALESDTVLTALLALSGTQTWGAEWDALQQETLRAKQRTIEICRKTLSSIYHEVFSAHTLNPAASAELLRLMTCITIMLIYEKLSGEDHHNWKPHLDFMSHIFNNAERIFPPQDQNSEQYQFLFHLFVYNDLIASTSLRTRTLSRFYIDRTTISAPTTGLFNDEMSTDQYYFPSLIARINAGDRSITLSHISKWDGKLNWFPSHCLERSGRISSLGTIESPQSLDFDIVAEIYRVAAIVHYRHIVGPENVQVPCFMQDHNNPFHYHHHAIRLLNLLPVHSPVGSILLWPVSIIAPDLMSEHALEREAVVRLLYNLEKHFQMRHFRRAREALQEIWCARDCGLDSANIMQSSILQG</sequence>
<dbReference type="PANTHER" id="PTHR37534">
    <property type="entry name" value="TRANSCRIPTIONAL ACTIVATOR PROTEIN UGA3"/>
    <property type="match status" value="1"/>
</dbReference>
<evidence type="ECO:0000313" key="5">
    <source>
        <dbReference type="Proteomes" id="UP001583193"/>
    </source>
</evidence>
<dbReference type="InterPro" id="IPR021858">
    <property type="entry name" value="Fun_TF"/>
</dbReference>
<evidence type="ECO:0000313" key="4">
    <source>
        <dbReference type="EMBL" id="KAL1882407.1"/>
    </source>
</evidence>
<name>A0ABR3Y299_9EURO</name>